<dbReference type="EC" id="2.7.11.1" evidence="1"/>
<dbReference type="Pfam" id="PF00069">
    <property type="entry name" value="Pkinase"/>
    <property type="match status" value="1"/>
</dbReference>
<dbReference type="SUPFAM" id="SSF56112">
    <property type="entry name" value="Protein kinase-like (PK-like)"/>
    <property type="match status" value="1"/>
</dbReference>
<dbReference type="GO" id="GO:0004674">
    <property type="term" value="F:protein serine/threonine kinase activity"/>
    <property type="evidence" value="ECO:0007669"/>
    <property type="project" value="UniProtKB-KW"/>
</dbReference>
<protein>
    <recommendedName>
        <fullName evidence="1">non-specific serine/threonine protein kinase</fullName>
        <ecNumber evidence="1">2.7.11.1</ecNumber>
    </recommendedName>
</protein>
<dbReference type="GO" id="GO:0004672">
    <property type="term" value="F:protein kinase activity"/>
    <property type="evidence" value="ECO:0000318"/>
    <property type="project" value="GO_Central"/>
</dbReference>
<dbReference type="Gene3D" id="1.10.510.10">
    <property type="entry name" value="Transferase(Phosphotransferase) domain 1"/>
    <property type="match status" value="1"/>
</dbReference>
<organism evidence="14 15">
    <name type="scientific">Helianthus annuus</name>
    <name type="common">Common sunflower</name>
    <dbReference type="NCBI Taxonomy" id="4232"/>
    <lineage>
        <taxon>Eukaryota</taxon>
        <taxon>Viridiplantae</taxon>
        <taxon>Streptophyta</taxon>
        <taxon>Embryophyta</taxon>
        <taxon>Tracheophyta</taxon>
        <taxon>Spermatophyta</taxon>
        <taxon>Magnoliopsida</taxon>
        <taxon>eudicotyledons</taxon>
        <taxon>Gunneridae</taxon>
        <taxon>Pentapetalae</taxon>
        <taxon>asterids</taxon>
        <taxon>campanulids</taxon>
        <taxon>Asterales</taxon>
        <taxon>Asteraceae</taxon>
        <taxon>Asteroideae</taxon>
        <taxon>Heliantheae alliance</taxon>
        <taxon>Heliantheae</taxon>
        <taxon>Helianthus</taxon>
    </lineage>
</organism>
<keyword evidence="5" id="KW-0677">Repeat</keyword>
<evidence type="ECO:0000259" key="13">
    <source>
        <dbReference type="PROSITE" id="PS50011"/>
    </source>
</evidence>
<proteinExistence type="predicted"/>
<dbReference type="InterPro" id="IPR008271">
    <property type="entry name" value="Ser/Thr_kinase_AS"/>
</dbReference>
<keyword evidence="12" id="KW-1133">Transmembrane helix</keyword>
<dbReference type="PANTHER" id="PTHR48056:SF15">
    <property type="entry name" value="RECEPTOR-LIKE PROTEIN KINASE HSL1"/>
    <property type="match status" value="1"/>
</dbReference>
<name>A0A9K3IEF8_HELAN</name>
<evidence type="ECO:0000256" key="12">
    <source>
        <dbReference type="SAM" id="Phobius"/>
    </source>
</evidence>
<evidence type="ECO:0000256" key="10">
    <source>
        <dbReference type="ARBA" id="ARBA00047899"/>
    </source>
</evidence>
<keyword evidence="12" id="KW-0812">Transmembrane</keyword>
<evidence type="ECO:0000256" key="8">
    <source>
        <dbReference type="ARBA" id="ARBA00022840"/>
    </source>
</evidence>
<gene>
    <name evidence="14" type="ORF">HanXRQr2_Chr08g0335101</name>
</gene>
<evidence type="ECO:0000313" key="15">
    <source>
        <dbReference type="Proteomes" id="UP000215914"/>
    </source>
</evidence>
<evidence type="ECO:0000313" key="14">
    <source>
        <dbReference type="EMBL" id="KAF5795040.1"/>
    </source>
</evidence>
<keyword evidence="9" id="KW-0325">Glycoprotein</keyword>
<keyword evidence="2" id="KW-0723">Serine/threonine-protein kinase</keyword>
<reference evidence="14" key="2">
    <citation type="submission" date="2020-06" db="EMBL/GenBank/DDBJ databases">
        <title>Helianthus annuus Genome sequencing and assembly Release 2.</title>
        <authorList>
            <person name="Gouzy J."/>
            <person name="Langlade N."/>
            <person name="Munos S."/>
        </authorList>
    </citation>
    <scope>NUCLEOTIDE SEQUENCE</scope>
    <source>
        <tissue evidence="14">Leaves</tissue>
    </source>
</reference>
<evidence type="ECO:0000256" key="3">
    <source>
        <dbReference type="ARBA" id="ARBA00022614"/>
    </source>
</evidence>
<dbReference type="SMART" id="SM00220">
    <property type="entry name" value="S_TKc"/>
    <property type="match status" value="1"/>
</dbReference>
<keyword evidence="8" id="KW-0067">ATP-binding</keyword>
<dbReference type="PROSITE" id="PS00108">
    <property type="entry name" value="PROTEIN_KINASE_ST"/>
    <property type="match status" value="1"/>
</dbReference>
<dbReference type="InterPro" id="IPR000719">
    <property type="entry name" value="Prot_kinase_dom"/>
</dbReference>
<evidence type="ECO:0000256" key="4">
    <source>
        <dbReference type="ARBA" id="ARBA00022679"/>
    </source>
</evidence>
<feature type="transmembrane region" description="Helical" evidence="12">
    <location>
        <begin position="235"/>
        <end position="254"/>
    </location>
</feature>
<evidence type="ECO:0000256" key="7">
    <source>
        <dbReference type="ARBA" id="ARBA00022777"/>
    </source>
</evidence>
<dbReference type="AlphaFoldDB" id="A0A9K3IEF8"/>
<dbReference type="InterPro" id="IPR050647">
    <property type="entry name" value="Plant_LRR-RLKs"/>
</dbReference>
<comment type="catalytic activity">
    <reaction evidence="10">
        <text>L-threonyl-[protein] + ATP = O-phospho-L-threonyl-[protein] + ADP + H(+)</text>
        <dbReference type="Rhea" id="RHEA:46608"/>
        <dbReference type="Rhea" id="RHEA-COMP:11060"/>
        <dbReference type="Rhea" id="RHEA-COMP:11605"/>
        <dbReference type="ChEBI" id="CHEBI:15378"/>
        <dbReference type="ChEBI" id="CHEBI:30013"/>
        <dbReference type="ChEBI" id="CHEBI:30616"/>
        <dbReference type="ChEBI" id="CHEBI:61977"/>
        <dbReference type="ChEBI" id="CHEBI:456216"/>
        <dbReference type="EC" id="2.7.11.1"/>
    </reaction>
</comment>
<evidence type="ECO:0000256" key="11">
    <source>
        <dbReference type="ARBA" id="ARBA00048679"/>
    </source>
</evidence>
<dbReference type="Proteomes" id="UP000215914">
    <property type="component" value="Unassembled WGS sequence"/>
</dbReference>
<evidence type="ECO:0000256" key="2">
    <source>
        <dbReference type="ARBA" id="ARBA00022527"/>
    </source>
</evidence>
<evidence type="ECO:0000256" key="5">
    <source>
        <dbReference type="ARBA" id="ARBA00022737"/>
    </source>
</evidence>
<dbReference type="GO" id="GO:0007165">
    <property type="term" value="P:signal transduction"/>
    <property type="evidence" value="ECO:0000318"/>
    <property type="project" value="GO_Central"/>
</dbReference>
<dbReference type="FunFam" id="1.10.510.10:FF:001023">
    <property type="entry name" value="Os07g0541700 protein"/>
    <property type="match status" value="1"/>
</dbReference>
<keyword evidence="15" id="KW-1185">Reference proteome</keyword>
<keyword evidence="3" id="KW-0433">Leucine-rich repeat</keyword>
<accession>A0A9K3IEF8</accession>
<dbReference type="PROSITE" id="PS50011">
    <property type="entry name" value="PROTEIN_KINASE_DOM"/>
    <property type="match status" value="1"/>
</dbReference>
<dbReference type="EMBL" id="MNCJ02000323">
    <property type="protein sequence ID" value="KAF5795040.1"/>
    <property type="molecule type" value="Genomic_DNA"/>
</dbReference>
<dbReference type="InterPro" id="IPR011009">
    <property type="entry name" value="Kinase-like_dom_sf"/>
</dbReference>
<sequence>MSFHKLSFSEYEILGALDEDNVISVGEDEDLENGLGSGSVVDNGFEAEVETLGRIRHKNIVRLWCCCSTKTCELLVYEYMPNGSLGDLLHSTKSRLHDWPIRYKIAVDVAEGLAYLHHDCVPAIVHRDVKSNNILLDGDFGARVADFGVAKLVNGDEKGGNSVCHCWFVWIHRSRICIYTKEVRINEKCDIYSFGVVILELVTGKRPVDPEYGEKDLVKWVCTTLDKNTHRRIEIVQVMIITCHWFIFTAYLSISHTVCYINKF</sequence>
<keyword evidence="7" id="KW-0418">Kinase</keyword>
<evidence type="ECO:0000256" key="1">
    <source>
        <dbReference type="ARBA" id="ARBA00012513"/>
    </source>
</evidence>
<keyword evidence="12" id="KW-0472">Membrane</keyword>
<feature type="domain" description="Protein kinase" evidence="13">
    <location>
        <begin position="1"/>
        <end position="264"/>
    </location>
</feature>
<evidence type="ECO:0000256" key="6">
    <source>
        <dbReference type="ARBA" id="ARBA00022741"/>
    </source>
</evidence>
<keyword evidence="4 14" id="KW-0808">Transferase</keyword>
<reference evidence="14" key="1">
    <citation type="journal article" date="2017" name="Nature">
        <title>The sunflower genome provides insights into oil metabolism, flowering and Asterid evolution.</title>
        <authorList>
            <person name="Badouin H."/>
            <person name="Gouzy J."/>
            <person name="Grassa C.J."/>
            <person name="Murat F."/>
            <person name="Staton S.E."/>
            <person name="Cottret L."/>
            <person name="Lelandais-Briere C."/>
            <person name="Owens G.L."/>
            <person name="Carrere S."/>
            <person name="Mayjonade B."/>
            <person name="Legrand L."/>
            <person name="Gill N."/>
            <person name="Kane N.C."/>
            <person name="Bowers J.E."/>
            <person name="Hubner S."/>
            <person name="Bellec A."/>
            <person name="Berard A."/>
            <person name="Berges H."/>
            <person name="Blanchet N."/>
            <person name="Boniface M.C."/>
            <person name="Brunel D."/>
            <person name="Catrice O."/>
            <person name="Chaidir N."/>
            <person name="Claudel C."/>
            <person name="Donnadieu C."/>
            <person name="Faraut T."/>
            <person name="Fievet G."/>
            <person name="Helmstetter N."/>
            <person name="King M."/>
            <person name="Knapp S.J."/>
            <person name="Lai Z."/>
            <person name="Le Paslier M.C."/>
            <person name="Lippi Y."/>
            <person name="Lorenzon L."/>
            <person name="Mandel J.R."/>
            <person name="Marage G."/>
            <person name="Marchand G."/>
            <person name="Marquand E."/>
            <person name="Bret-Mestries E."/>
            <person name="Morien E."/>
            <person name="Nambeesan S."/>
            <person name="Nguyen T."/>
            <person name="Pegot-Espagnet P."/>
            <person name="Pouilly N."/>
            <person name="Raftis F."/>
            <person name="Sallet E."/>
            <person name="Schiex T."/>
            <person name="Thomas J."/>
            <person name="Vandecasteele C."/>
            <person name="Vares D."/>
            <person name="Vear F."/>
            <person name="Vautrin S."/>
            <person name="Crespi M."/>
            <person name="Mangin B."/>
            <person name="Burke J.M."/>
            <person name="Salse J."/>
            <person name="Munos S."/>
            <person name="Vincourt P."/>
            <person name="Rieseberg L.H."/>
            <person name="Langlade N.B."/>
        </authorList>
    </citation>
    <scope>NUCLEOTIDE SEQUENCE</scope>
    <source>
        <tissue evidence="14">Leaves</tissue>
    </source>
</reference>
<dbReference type="Gramene" id="mRNA:HanXRQr2_Chr08g0335101">
    <property type="protein sequence ID" value="mRNA:HanXRQr2_Chr08g0335101"/>
    <property type="gene ID" value="HanXRQr2_Chr08g0335101"/>
</dbReference>
<comment type="catalytic activity">
    <reaction evidence="11">
        <text>L-seryl-[protein] + ATP = O-phospho-L-seryl-[protein] + ADP + H(+)</text>
        <dbReference type="Rhea" id="RHEA:17989"/>
        <dbReference type="Rhea" id="RHEA-COMP:9863"/>
        <dbReference type="Rhea" id="RHEA-COMP:11604"/>
        <dbReference type="ChEBI" id="CHEBI:15378"/>
        <dbReference type="ChEBI" id="CHEBI:29999"/>
        <dbReference type="ChEBI" id="CHEBI:30616"/>
        <dbReference type="ChEBI" id="CHEBI:83421"/>
        <dbReference type="ChEBI" id="CHEBI:456216"/>
        <dbReference type="EC" id="2.7.11.1"/>
    </reaction>
</comment>
<dbReference type="GO" id="GO:0005886">
    <property type="term" value="C:plasma membrane"/>
    <property type="evidence" value="ECO:0000318"/>
    <property type="project" value="GO_Central"/>
</dbReference>
<dbReference type="PANTHER" id="PTHR48056">
    <property type="entry name" value="LRR RECEPTOR-LIKE SERINE/THREONINE-PROTEIN KINASE-RELATED"/>
    <property type="match status" value="1"/>
</dbReference>
<comment type="caution">
    <text evidence="14">The sequence shown here is derived from an EMBL/GenBank/DDBJ whole genome shotgun (WGS) entry which is preliminary data.</text>
</comment>
<dbReference type="GO" id="GO:0005524">
    <property type="term" value="F:ATP binding"/>
    <property type="evidence" value="ECO:0007669"/>
    <property type="project" value="UniProtKB-KW"/>
</dbReference>
<keyword evidence="6" id="KW-0547">Nucleotide-binding</keyword>
<evidence type="ECO:0000256" key="9">
    <source>
        <dbReference type="ARBA" id="ARBA00023180"/>
    </source>
</evidence>